<keyword evidence="9 13" id="KW-0472">Membrane</keyword>
<dbReference type="GO" id="GO:0016705">
    <property type="term" value="F:oxidoreductase activity, acting on paired donors, with incorporation or reduction of molecular oxygen"/>
    <property type="evidence" value="ECO:0007669"/>
    <property type="project" value="InterPro"/>
</dbReference>
<accession>A0AAE1JQU5</accession>
<keyword evidence="8 11" id="KW-0503">Monooxygenase</keyword>
<evidence type="ECO:0000256" key="8">
    <source>
        <dbReference type="ARBA" id="ARBA00023033"/>
    </source>
</evidence>
<dbReference type="AlphaFoldDB" id="A0AAE1JQU5"/>
<evidence type="ECO:0000256" key="11">
    <source>
        <dbReference type="RuleBase" id="RU000461"/>
    </source>
</evidence>
<evidence type="ECO:0000313" key="14">
    <source>
        <dbReference type="EMBL" id="KAK4272563.1"/>
    </source>
</evidence>
<dbReference type="SUPFAM" id="SSF48264">
    <property type="entry name" value="Cytochrome P450"/>
    <property type="match status" value="1"/>
</dbReference>
<dbReference type="InterPro" id="IPR002401">
    <property type="entry name" value="Cyt_P450_E_grp-I"/>
</dbReference>
<feature type="coiled-coil region" evidence="12">
    <location>
        <begin position="237"/>
        <end position="271"/>
    </location>
</feature>
<comment type="caution">
    <text evidence="14">The sequence shown here is derived from an EMBL/GenBank/DDBJ whole genome shotgun (WGS) entry which is preliminary data.</text>
</comment>
<dbReference type="Gene3D" id="1.10.630.10">
    <property type="entry name" value="Cytochrome P450"/>
    <property type="match status" value="1"/>
</dbReference>
<keyword evidence="13" id="KW-0812">Transmembrane</keyword>
<dbReference type="GO" id="GO:0016020">
    <property type="term" value="C:membrane"/>
    <property type="evidence" value="ECO:0007669"/>
    <property type="project" value="UniProtKB-SubCell"/>
</dbReference>
<sequence>MASFQFYTQLILIGVASTIIVRALLARYQGKARLPPGPPSLPLIGHFHLLLPLPHQAIHNLSTGYGPIIQLFLGSVPCVVASSPETAKEFLKNHESCFSNRFVNAAVHHLSYGQKGFLFADYGLYWKFMKKLCMSQLLGGRTLDILLPVRRAETLRFLGVLLRKGKAGEAIDVGHELLTLANGIISRMIMSRCSSGNDEEAQGIRKLVTDTVELAGEFNLSDYTWLFKKLSLQGRRNKRLKETRDRFDALLEDVIKEHEDERRKRREMHEDGQIRDLLDILLDIHEDEASEVKFSMENIKAFVLDLFMAGTDTSALTTEWALAELINHPHVMEKARQDIDSVVGMSRIVEESDIVNLPYLQAIFKETLRIHPTVPLLGRLSSESCNVSGYDIPANTLLFVNLWSLGRDSKLWEEPLEFRPERFMGIEANGNGNLDVRGQHFELIPFGSGRRSCPGASLAQQVVKTNLAAMIQCFEWKVNGTVDMEEKPSMTLPRAHPLICVPVPRPNLLSSVMRAIE</sequence>
<dbReference type="FunFam" id="1.10.630.10:FF:000019">
    <property type="entry name" value="Cytochrome P450 family protein"/>
    <property type="match status" value="1"/>
</dbReference>
<dbReference type="CDD" id="cd20655">
    <property type="entry name" value="CYP93"/>
    <property type="match status" value="1"/>
</dbReference>
<dbReference type="GO" id="GO:0020037">
    <property type="term" value="F:heme binding"/>
    <property type="evidence" value="ECO:0007669"/>
    <property type="project" value="InterPro"/>
</dbReference>
<evidence type="ECO:0000256" key="9">
    <source>
        <dbReference type="ARBA" id="ARBA00023136"/>
    </source>
</evidence>
<comment type="cofactor">
    <cofactor evidence="1 10">
        <name>heme</name>
        <dbReference type="ChEBI" id="CHEBI:30413"/>
    </cofactor>
</comment>
<gene>
    <name evidence="14" type="ORF">QN277_021102</name>
</gene>
<evidence type="ECO:0000256" key="3">
    <source>
        <dbReference type="ARBA" id="ARBA00010617"/>
    </source>
</evidence>
<dbReference type="PROSITE" id="PS00086">
    <property type="entry name" value="CYTOCHROME_P450"/>
    <property type="match status" value="1"/>
</dbReference>
<comment type="similarity">
    <text evidence="3 11">Belongs to the cytochrome P450 family.</text>
</comment>
<feature type="binding site" description="axial binding residue" evidence="10">
    <location>
        <position position="453"/>
    </location>
    <ligand>
        <name>heme</name>
        <dbReference type="ChEBI" id="CHEBI:30413"/>
    </ligand>
    <ligandPart>
        <name>Fe</name>
        <dbReference type="ChEBI" id="CHEBI:18248"/>
    </ligandPart>
</feature>
<evidence type="ECO:0000256" key="2">
    <source>
        <dbReference type="ARBA" id="ARBA00004370"/>
    </source>
</evidence>
<dbReference type="InterPro" id="IPR036396">
    <property type="entry name" value="Cyt_P450_sf"/>
</dbReference>
<protein>
    <submittedName>
        <fullName evidence="14">Uncharacterized protein</fullName>
    </submittedName>
</protein>
<evidence type="ECO:0000256" key="4">
    <source>
        <dbReference type="ARBA" id="ARBA00022617"/>
    </source>
</evidence>
<dbReference type="Pfam" id="PF00067">
    <property type="entry name" value="p450"/>
    <property type="match status" value="1"/>
</dbReference>
<feature type="transmembrane region" description="Helical" evidence="13">
    <location>
        <begin position="6"/>
        <end position="25"/>
    </location>
</feature>
<proteinExistence type="inferred from homology"/>
<comment type="subcellular location">
    <subcellularLocation>
        <location evidence="2">Membrane</location>
    </subcellularLocation>
</comment>
<keyword evidence="7 10" id="KW-0408">Iron</keyword>
<name>A0AAE1JQU5_9FABA</name>
<keyword evidence="12" id="KW-0175">Coiled coil</keyword>
<keyword evidence="4 10" id="KW-0349">Heme</keyword>
<keyword evidence="5 10" id="KW-0479">Metal-binding</keyword>
<dbReference type="Proteomes" id="UP001293593">
    <property type="component" value="Unassembled WGS sequence"/>
</dbReference>
<evidence type="ECO:0000256" key="1">
    <source>
        <dbReference type="ARBA" id="ARBA00001971"/>
    </source>
</evidence>
<keyword evidence="6 11" id="KW-0560">Oxidoreductase</keyword>
<evidence type="ECO:0000313" key="15">
    <source>
        <dbReference type="Proteomes" id="UP001293593"/>
    </source>
</evidence>
<dbReference type="EMBL" id="JAWXYG010000005">
    <property type="protein sequence ID" value="KAK4272563.1"/>
    <property type="molecule type" value="Genomic_DNA"/>
</dbReference>
<evidence type="ECO:0000256" key="13">
    <source>
        <dbReference type="SAM" id="Phobius"/>
    </source>
</evidence>
<evidence type="ECO:0000256" key="12">
    <source>
        <dbReference type="SAM" id="Coils"/>
    </source>
</evidence>
<dbReference type="PRINTS" id="PR00385">
    <property type="entry name" value="P450"/>
</dbReference>
<keyword evidence="15" id="KW-1185">Reference proteome</keyword>
<reference evidence="14" key="1">
    <citation type="submission" date="2023-10" db="EMBL/GenBank/DDBJ databases">
        <title>Chromosome-level genome of the transformable northern wattle, Acacia crassicarpa.</title>
        <authorList>
            <person name="Massaro I."/>
            <person name="Sinha N.R."/>
            <person name="Poethig S."/>
            <person name="Leichty A.R."/>
        </authorList>
    </citation>
    <scope>NUCLEOTIDE SEQUENCE</scope>
    <source>
        <strain evidence="14">Acra3RX</strain>
        <tissue evidence="14">Leaf</tissue>
    </source>
</reference>
<keyword evidence="13" id="KW-1133">Transmembrane helix</keyword>
<evidence type="ECO:0000256" key="10">
    <source>
        <dbReference type="PIRSR" id="PIRSR602401-1"/>
    </source>
</evidence>
<dbReference type="PANTHER" id="PTHR47943">
    <property type="entry name" value="CYTOCHROME P450 93A3-LIKE"/>
    <property type="match status" value="1"/>
</dbReference>
<dbReference type="PRINTS" id="PR00463">
    <property type="entry name" value="EP450I"/>
</dbReference>
<dbReference type="GO" id="GO:0005506">
    <property type="term" value="F:iron ion binding"/>
    <property type="evidence" value="ECO:0007669"/>
    <property type="project" value="InterPro"/>
</dbReference>
<dbReference type="InterPro" id="IPR017972">
    <property type="entry name" value="Cyt_P450_CS"/>
</dbReference>
<evidence type="ECO:0000256" key="5">
    <source>
        <dbReference type="ARBA" id="ARBA00022723"/>
    </source>
</evidence>
<dbReference type="InterPro" id="IPR001128">
    <property type="entry name" value="Cyt_P450"/>
</dbReference>
<dbReference type="PANTHER" id="PTHR47943:SF8">
    <property type="entry name" value="CYTOCHROME P450"/>
    <property type="match status" value="1"/>
</dbReference>
<evidence type="ECO:0000256" key="7">
    <source>
        <dbReference type="ARBA" id="ARBA00023004"/>
    </source>
</evidence>
<evidence type="ECO:0000256" key="6">
    <source>
        <dbReference type="ARBA" id="ARBA00023002"/>
    </source>
</evidence>
<organism evidence="14 15">
    <name type="scientific">Acacia crassicarpa</name>
    <name type="common">northern wattle</name>
    <dbReference type="NCBI Taxonomy" id="499986"/>
    <lineage>
        <taxon>Eukaryota</taxon>
        <taxon>Viridiplantae</taxon>
        <taxon>Streptophyta</taxon>
        <taxon>Embryophyta</taxon>
        <taxon>Tracheophyta</taxon>
        <taxon>Spermatophyta</taxon>
        <taxon>Magnoliopsida</taxon>
        <taxon>eudicotyledons</taxon>
        <taxon>Gunneridae</taxon>
        <taxon>Pentapetalae</taxon>
        <taxon>rosids</taxon>
        <taxon>fabids</taxon>
        <taxon>Fabales</taxon>
        <taxon>Fabaceae</taxon>
        <taxon>Caesalpinioideae</taxon>
        <taxon>mimosoid clade</taxon>
        <taxon>Acacieae</taxon>
        <taxon>Acacia</taxon>
    </lineage>
</organism>
<dbReference type="GO" id="GO:0004497">
    <property type="term" value="F:monooxygenase activity"/>
    <property type="evidence" value="ECO:0007669"/>
    <property type="project" value="UniProtKB-KW"/>
</dbReference>